<dbReference type="Pfam" id="PF13604">
    <property type="entry name" value="AAA_30"/>
    <property type="match status" value="1"/>
</dbReference>
<protein>
    <submittedName>
        <fullName evidence="3">TraA/ATP-dependent exoDNAse/relaxase</fullName>
    </submittedName>
</protein>
<dbReference type="EMBL" id="BKAL01000002">
    <property type="protein sequence ID" value="GEP67808.1"/>
    <property type="molecule type" value="Genomic_DNA"/>
</dbReference>
<evidence type="ECO:0000259" key="2">
    <source>
        <dbReference type="Pfam" id="PF08751"/>
    </source>
</evidence>
<dbReference type="NCBIfam" id="NF041492">
    <property type="entry name" value="MobF"/>
    <property type="match status" value="1"/>
</dbReference>
<comment type="caution">
    <text evidence="3">The sequence shown here is derived from an EMBL/GenBank/DDBJ whole genome shotgun (WGS) entry which is preliminary data.</text>
</comment>
<dbReference type="SUPFAM" id="SSF55464">
    <property type="entry name" value="Origin of replication-binding domain, RBD-like"/>
    <property type="match status" value="1"/>
</dbReference>
<dbReference type="SUPFAM" id="SSF52540">
    <property type="entry name" value="P-loop containing nucleoside triphosphate hydrolases"/>
    <property type="match status" value="2"/>
</dbReference>
<dbReference type="Gene3D" id="3.40.50.300">
    <property type="entry name" value="P-loop containing nucleotide triphosphate hydrolases"/>
    <property type="match status" value="2"/>
</dbReference>
<feature type="domain" description="TrwC relaxase" evidence="2">
    <location>
        <begin position="10"/>
        <end position="369"/>
    </location>
</feature>
<evidence type="ECO:0000256" key="1">
    <source>
        <dbReference type="SAM" id="MobiDB-lite"/>
    </source>
</evidence>
<proteinExistence type="predicted"/>
<name>A0A512P9C9_9CELL</name>
<dbReference type="Pfam" id="PF08751">
    <property type="entry name" value="TrwC"/>
    <property type="match status" value="1"/>
</dbReference>
<evidence type="ECO:0000313" key="3">
    <source>
        <dbReference type="EMBL" id="GEP67808.1"/>
    </source>
</evidence>
<dbReference type="InterPro" id="IPR014862">
    <property type="entry name" value="TrwC"/>
</dbReference>
<gene>
    <name evidence="3" type="ORF">CSO01_05230</name>
</gene>
<evidence type="ECO:0000313" key="4">
    <source>
        <dbReference type="Proteomes" id="UP000321798"/>
    </source>
</evidence>
<dbReference type="AlphaFoldDB" id="A0A512P9C9"/>
<dbReference type="InterPro" id="IPR050534">
    <property type="entry name" value="Coronavir_polyprotein_1ab"/>
</dbReference>
<dbReference type="InterPro" id="IPR027417">
    <property type="entry name" value="P-loop_NTPase"/>
</dbReference>
<dbReference type="PANTHER" id="PTHR43788">
    <property type="entry name" value="DNA2/NAM7 HELICASE FAMILY MEMBER"/>
    <property type="match status" value="1"/>
</dbReference>
<dbReference type="Proteomes" id="UP000321798">
    <property type="component" value="Unassembled WGS sequence"/>
</dbReference>
<accession>A0A512P9C9</accession>
<dbReference type="CDD" id="cd18809">
    <property type="entry name" value="SF1_C_RecD"/>
    <property type="match status" value="1"/>
</dbReference>
<keyword evidence="4" id="KW-1185">Reference proteome</keyword>
<feature type="region of interest" description="Disordered" evidence="1">
    <location>
        <begin position="1162"/>
        <end position="1182"/>
    </location>
</feature>
<reference evidence="3 4" key="1">
    <citation type="submission" date="2019-07" db="EMBL/GenBank/DDBJ databases">
        <title>Whole genome shotgun sequence of Cellulomonas soli NBRC 109434.</title>
        <authorList>
            <person name="Hosoyama A."/>
            <person name="Uohara A."/>
            <person name="Ohji S."/>
            <person name="Ichikawa N."/>
        </authorList>
    </citation>
    <scope>NUCLEOTIDE SEQUENCE [LARGE SCALE GENOMIC DNA]</scope>
    <source>
        <strain evidence="3 4">NBRC 109434</strain>
    </source>
</reference>
<sequence length="1182" mass="125951">MVMTLHRLTAGAGYRYLLRHIATGDCARTGRAPVTSYYTESGNPPGRWFGRGLDRLGAARSDLEPIGLEVGTVVVEDAMGRLFAHGLDPMTGVPLGRAYPSATSPADRVAAQTRKLPEAMDAQAREAAIEAITRVELGREANPAVAGFDLTFTVMKSVSTLWALGDVRVQQAVYDAHIAAVAAALRFVEDRALFTRTGHGGCRQEATRGAVAAAFDHWDSRAGDPNLHTHVVVANKVQGLDGTWRSLDSRALHHAVVAVSELYEAFLVDEVAGRLPVRWGWRGRGPRRSPAFELEGVGEELLSVFSRRATQIDEAMTRAVARFAAGHGRGPNRIEIIQLRQMVTRATRPAKKVHPLAQLLQRWRDRATRTTGMSPEQLTEQVLRGAGFRPARCRDLSATVVDELATRVLEGVRERRSTWTRWNVEAEALRLTKPLIAASVAERVAITAAIAEAVLGRCVSLEAPAAFTSTGRYARADGTSVFDRPSEHTYTDAVILQAEDDLLEASTDITAPTARVLHADLNRGDGEQLAEDQEAAVRQIAASGRAVDLLVGPAGSGKTTALAALRAVWERQHGRGSVIGLAPSSSAAANLAGALGVLCENTAKWLHESTGPGGKQRRAVIDQLVHERRGTGIDLIRARTIDTATAALIGEDRRWRLQGGQLVIVDEASLAGTLALRDLTAQARRAGAKVLLVGDHAQLSAVDAGGAFALLVDRTGGARLRTLWRFTHPWEAAATAGLRAGDRRALDAYEDAGRVHAGPGESMLEEAYAAWSADVAAGAAAILLAPDAGTVTALNSRAHNDRVLDGLVRPGGITTASGTVIGVGDRVVTRLNERHLRVGGGYVRNGDLWDVRGIDPDGSLLVVRAHTRLARRGVVGMTGSDEHALVHLPAGYAYEHVDLAYATTTHRAQGITVDAAHVLAHTGMTRENLYVAMTRGRDTNHLYLAVDGIDNDCDGPPDPHAPGDARDILTTILGTSGAERSATATIAARLDEASSLRRLEPIARTLHADAAHTRLATRLTAHGIEAASARAIMTSPDAGRLATTLDQIAATADNPAATITRILHTGQAPASPDALLGRAAAWLRRHHQDAAEIRPVRDPDGLDADGLTLLDQIEHLITDRTAVLTRAAIEDAPMWLDELGPAPAPGPAREAWLAAIGAHATHLDRRTPAAPATRPATPTPAR</sequence>
<organism evidence="3 4">
    <name type="scientific">Cellulomonas soli</name>
    <dbReference type="NCBI Taxonomy" id="931535"/>
    <lineage>
        <taxon>Bacteria</taxon>
        <taxon>Bacillati</taxon>
        <taxon>Actinomycetota</taxon>
        <taxon>Actinomycetes</taxon>
        <taxon>Micrococcales</taxon>
        <taxon>Cellulomonadaceae</taxon>
        <taxon>Cellulomonas</taxon>
    </lineage>
</organism>